<feature type="non-terminal residue" evidence="1">
    <location>
        <position position="445"/>
    </location>
</feature>
<organism evidence="1 2">
    <name type="scientific">Phoenicibacter congonensis</name>
    <dbReference type="NCBI Taxonomy" id="1944646"/>
    <lineage>
        <taxon>Bacteria</taxon>
        <taxon>Bacillati</taxon>
        <taxon>Actinomycetota</taxon>
        <taxon>Coriobacteriia</taxon>
        <taxon>Eggerthellales</taxon>
        <taxon>Eggerthellaceae</taxon>
        <taxon>Phoenicibacter</taxon>
    </lineage>
</organism>
<dbReference type="EMBL" id="JAUMVS010000268">
    <property type="protein sequence ID" value="MDO4842696.1"/>
    <property type="molecule type" value="Genomic_DNA"/>
</dbReference>
<dbReference type="Proteomes" id="UP001168575">
    <property type="component" value="Unassembled WGS sequence"/>
</dbReference>
<reference evidence="1" key="1">
    <citation type="submission" date="2023-07" db="EMBL/GenBank/DDBJ databases">
        <title>Between Cages and Wild: Unraveling the Impact of Captivity on Animal Microbiomes and Antimicrobial Resistance.</title>
        <authorList>
            <person name="Schmartz G.P."/>
            <person name="Rehner J."/>
            <person name="Schuff M.J."/>
            <person name="Becker S.L."/>
            <person name="Kravczyk M."/>
            <person name="Gurevich A."/>
            <person name="Francke R."/>
            <person name="Mueller R."/>
            <person name="Keller V."/>
            <person name="Keller A."/>
        </authorList>
    </citation>
    <scope>NUCLEOTIDE SEQUENCE</scope>
    <source>
        <strain evidence="1">S12M_St_49</strain>
    </source>
</reference>
<evidence type="ECO:0000313" key="2">
    <source>
        <dbReference type="Proteomes" id="UP001168575"/>
    </source>
</evidence>
<gene>
    <name evidence="1" type="ORF">Q3982_08490</name>
</gene>
<proteinExistence type="predicted"/>
<sequence>MDIGVNTTLKSNGGKMEVQSGGTWKIASGKSLMLNSGTGNLSFAEGQTVKIVGGGSLALNGGRIINSGSINNEDSGVISFSDGDIYNTGTGSFSFGGRSLELGSAIFNEGTVTFGENTTLIVSAGASIQDFCGYKDKGVVSANGYIDAEKAWLVLNLDNGASITGGKGITMVTIGGTDYNITQNDEGWSIEATLTADPGVYYVNYGVVLYDGSPATGDGGIADATKLQLNGGTLRMTSSLTEQVSQGIGVSKNSTIQLDGTNVALNKSSVTVDTGKTLTLTGNGNYVIDLPFTDDYNTLANTPSLGATLDADWTGTVTLKGGAFKGQSVDDFAKSITNSDGSQSWSTVEFRGLQGYMVNTTINANVKLTNFVDGSTVVEGIKFTNGNSNAIITFAGNVSGTGDVRRVASACNDQNYIVQGDVSQWTGSFINDCIKKTSKLTFSGK</sequence>
<dbReference type="AlphaFoldDB" id="A0AA43UAN2"/>
<evidence type="ECO:0000313" key="1">
    <source>
        <dbReference type="EMBL" id="MDO4842696.1"/>
    </source>
</evidence>
<name>A0AA43UAN2_9ACTN</name>
<protein>
    <submittedName>
        <fullName evidence="1">Uncharacterized protein</fullName>
    </submittedName>
</protein>
<accession>A0AA43UAN2</accession>
<comment type="caution">
    <text evidence="1">The sequence shown here is derived from an EMBL/GenBank/DDBJ whole genome shotgun (WGS) entry which is preliminary data.</text>
</comment>
<keyword evidence="2" id="KW-1185">Reference proteome</keyword>